<organism evidence="2 3">
    <name type="scientific">Streptomyces afghaniensis 772</name>
    <dbReference type="NCBI Taxonomy" id="1283301"/>
    <lineage>
        <taxon>Bacteria</taxon>
        <taxon>Bacillati</taxon>
        <taxon>Actinomycetota</taxon>
        <taxon>Actinomycetes</taxon>
        <taxon>Kitasatosporales</taxon>
        <taxon>Streptomycetaceae</taxon>
        <taxon>Streptomyces</taxon>
    </lineage>
</organism>
<dbReference type="HOGENOM" id="CLU_139203_0_0_11"/>
<gene>
    <name evidence="2" type="ORF">STAFG_6676</name>
</gene>
<keyword evidence="3" id="KW-1185">Reference proteome</keyword>
<accession>S4MA29</accession>
<feature type="region of interest" description="Disordered" evidence="1">
    <location>
        <begin position="53"/>
        <end position="82"/>
    </location>
</feature>
<evidence type="ECO:0000313" key="3">
    <source>
        <dbReference type="Proteomes" id="UP000015001"/>
    </source>
</evidence>
<dbReference type="EMBL" id="AOPY01001575">
    <property type="protein sequence ID" value="EPJ36278.1"/>
    <property type="molecule type" value="Genomic_DNA"/>
</dbReference>
<dbReference type="AlphaFoldDB" id="S4MA29"/>
<sequence length="136" mass="14887">MHYRPAERTWRAAAESPHRSPVLHALGEMTQTLRARGDEVTFALWGPKDGDWHRFDTPLEPAAPSRPEPEASAAEPSGLAERMTGRRHQVLMSGLGKAGLYDLSAEDDATVQALAERLDEAAVRRVAHWLAAAGAR</sequence>
<evidence type="ECO:0000256" key="1">
    <source>
        <dbReference type="SAM" id="MobiDB-lite"/>
    </source>
</evidence>
<evidence type="ECO:0000313" key="2">
    <source>
        <dbReference type="EMBL" id="EPJ36278.1"/>
    </source>
</evidence>
<dbReference type="OrthoDB" id="4320227at2"/>
<dbReference type="Proteomes" id="UP000015001">
    <property type="component" value="Unassembled WGS sequence"/>
</dbReference>
<feature type="compositionally biased region" description="Low complexity" evidence="1">
    <location>
        <begin position="58"/>
        <end position="81"/>
    </location>
</feature>
<protein>
    <submittedName>
        <fullName evidence="2">Uncharacterized protein</fullName>
    </submittedName>
</protein>
<name>S4MA29_9ACTN</name>
<proteinExistence type="predicted"/>
<comment type="caution">
    <text evidence="2">The sequence shown here is derived from an EMBL/GenBank/DDBJ whole genome shotgun (WGS) entry which is preliminary data.</text>
</comment>
<reference evidence="2 3" key="1">
    <citation type="submission" date="2013-02" db="EMBL/GenBank/DDBJ databases">
        <title>Draft Genome Sequence of Streptomyces afghaniensis, Which Produces Compounds of the Julimycin B-Complex.</title>
        <authorList>
            <person name="Gruening B.A."/>
            <person name="Praeg A."/>
            <person name="Erxleben A."/>
            <person name="Guenther S."/>
            <person name="Fiedler H.-P."/>
            <person name="Goodfellow M."/>
            <person name="Mueller M."/>
        </authorList>
    </citation>
    <scope>NUCLEOTIDE SEQUENCE [LARGE SCALE GENOMIC DNA]</scope>
    <source>
        <strain evidence="2 3">772</strain>
    </source>
</reference>
<dbReference type="PATRIC" id="fig|1283301.3.peg.6630"/>